<proteinExistence type="predicted"/>
<dbReference type="RefSeq" id="WP_196080497.1">
    <property type="nucleotide sequence ID" value="NZ_JADPVI010000003.1"/>
</dbReference>
<evidence type="ECO:0000313" key="2">
    <source>
        <dbReference type="Proteomes" id="UP000660070"/>
    </source>
</evidence>
<evidence type="ECO:0000313" key="1">
    <source>
        <dbReference type="EMBL" id="MBF8458033.1"/>
    </source>
</evidence>
<comment type="caution">
    <text evidence="1">The sequence shown here is derived from an EMBL/GenBank/DDBJ whole genome shotgun (WGS) entry which is preliminary data.</text>
</comment>
<sequence>MNEHPQIEKIKISDDLWLTFRGNKLVFGSSKNKAFHHTISFGNRSGYFDLHVTDQITNKHISIIRWEHQNAITILPDLFRKVLTSIFKLEDFDLKKYEENYALVNSENYDIYTDFKPLIKKNKITLNQEDENFRQVIQKLCQDSNFSKIKVRELNNETEFISLVETENEYFFIIKNSYLDKIYKIVSVDLDFTKIMKGIFGNEVYDEILNRIEKGVKS</sequence>
<accession>A0ABS0FEG0</accession>
<gene>
    <name evidence="1" type="ORF">IV494_12675</name>
</gene>
<dbReference type="EMBL" id="JADPVI010000003">
    <property type="protein sequence ID" value="MBF8458033.1"/>
    <property type="molecule type" value="Genomic_DNA"/>
</dbReference>
<keyword evidence="2" id="KW-1185">Reference proteome</keyword>
<protein>
    <submittedName>
        <fullName evidence="1">Uncharacterized protein</fullName>
    </submittedName>
</protein>
<name>A0ABS0FEG0_9FLAO</name>
<reference evidence="1 2" key="1">
    <citation type="submission" date="2020-11" db="EMBL/GenBank/DDBJ databases">
        <title>Kaistella gelatinilytica sp. nov., a flavobacterium isolated from Antarctic Soil.</title>
        <authorList>
            <person name="Li J."/>
        </authorList>
    </citation>
    <scope>NUCLEOTIDE SEQUENCE [LARGE SCALE GENOMIC DNA]</scope>
    <source>
        <strain evidence="1 2">G5-32</strain>
    </source>
</reference>
<organism evidence="1 2">
    <name type="scientific">Kaistella gelatinilytica</name>
    <dbReference type="NCBI Taxonomy" id="2787636"/>
    <lineage>
        <taxon>Bacteria</taxon>
        <taxon>Pseudomonadati</taxon>
        <taxon>Bacteroidota</taxon>
        <taxon>Flavobacteriia</taxon>
        <taxon>Flavobacteriales</taxon>
        <taxon>Weeksellaceae</taxon>
        <taxon>Chryseobacterium group</taxon>
        <taxon>Kaistella</taxon>
    </lineage>
</organism>
<dbReference type="Proteomes" id="UP000660070">
    <property type="component" value="Unassembled WGS sequence"/>
</dbReference>